<dbReference type="SUPFAM" id="SSF54001">
    <property type="entry name" value="Cysteine proteinases"/>
    <property type="match status" value="1"/>
</dbReference>
<dbReference type="Gene3D" id="2.60.40.2250">
    <property type="match status" value="1"/>
</dbReference>
<organism evidence="2 3">
    <name type="scientific">Chitinophaga rupis</name>
    <dbReference type="NCBI Taxonomy" id="573321"/>
    <lineage>
        <taxon>Bacteria</taxon>
        <taxon>Pseudomonadati</taxon>
        <taxon>Bacteroidota</taxon>
        <taxon>Chitinophagia</taxon>
        <taxon>Chitinophagales</taxon>
        <taxon>Chitinophagaceae</taxon>
        <taxon>Chitinophaga</taxon>
    </lineage>
</organism>
<dbReference type="Pfam" id="PF01841">
    <property type="entry name" value="Transglut_core"/>
    <property type="match status" value="1"/>
</dbReference>
<evidence type="ECO:0000313" key="2">
    <source>
        <dbReference type="EMBL" id="SEL58014.1"/>
    </source>
</evidence>
<dbReference type="EMBL" id="FOBB01000002">
    <property type="protein sequence ID" value="SEL58014.1"/>
    <property type="molecule type" value="Genomic_DNA"/>
</dbReference>
<dbReference type="PANTHER" id="PTHR33490">
    <property type="entry name" value="BLR5614 PROTEIN-RELATED"/>
    <property type="match status" value="1"/>
</dbReference>
<keyword evidence="2" id="KW-0645">Protease</keyword>
<dbReference type="InterPro" id="IPR002931">
    <property type="entry name" value="Transglutaminase-like"/>
</dbReference>
<dbReference type="OrthoDB" id="9804872at2"/>
<dbReference type="Gene3D" id="3.10.620.30">
    <property type="match status" value="1"/>
</dbReference>
<evidence type="ECO:0000313" key="3">
    <source>
        <dbReference type="Proteomes" id="UP000198984"/>
    </source>
</evidence>
<proteinExistence type="predicted"/>
<dbReference type="GO" id="GO:0006508">
    <property type="term" value="P:proteolysis"/>
    <property type="evidence" value="ECO:0007669"/>
    <property type="project" value="UniProtKB-KW"/>
</dbReference>
<dbReference type="SMART" id="SM00460">
    <property type="entry name" value="TGc"/>
    <property type="match status" value="1"/>
</dbReference>
<protein>
    <submittedName>
        <fullName evidence="2">Transglutaminase-like enzyme, putative cysteine protease</fullName>
    </submittedName>
</protein>
<feature type="domain" description="Transglutaminase-like" evidence="1">
    <location>
        <begin position="159"/>
        <end position="219"/>
    </location>
</feature>
<keyword evidence="3" id="KW-1185">Reference proteome</keyword>
<dbReference type="Proteomes" id="UP000198984">
    <property type="component" value="Unassembled WGS sequence"/>
</dbReference>
<dbReference type="RefSeq" id="WP_089910165.1">
    <property type="nucleotide sequence ID" value="NZ_FOBB01000002.1"/>
</dbReference>
<dbReference type="InterPro" id="IPR038765">
    <property type="entry name" value="Papain-like_cys_pep_sf"/>
</dbReference>
<dbReference type="STRING" id="573321.SAMN04488505_102597"/>
<name>A0A1H7RDJ3_9BACT</name>
<dbReference type="PANTHER" id="PTHR33490:SF12">
    <property type="entry name" value="BLL5557 PROTEIN"/>
    <property type="match status" value="1"/>
</dbReference>
<gene>
    <name evidence="2" type="ORF">SAMN04488505_102597</name>
</gene>
<reference evidence="2 3" key="1">
    <citation type="submission" date="2016-10" db="EMBL/GenBank/DDBJ databases">
        <authorList>
            <person name="de Groot N.N."/>
        </authorList>
    </citation>
    <scope>NUCLEOTIDE SEQUENCE [LARGE SCALE GENOMIC DNA]</scope>
    <source>
        <strain evidence="2 3">DSM 21039</strain>
    </source>
</reference>
<accession>A0A1H7RDJ3</accession>
<keyword evidence="2" id="KW-0378">Hydrolase</keyword>
<sequence>MLIQASCLLNFTSETPVPTTFMLRAKSGVAQFIVKEEMHTSPYQTMTEFTDTYGNLCQRIVLPMGDFQIRSTVVADCADLIDVNYSAPWTPVELLPDFMLHYLLPSRYCESDKLASLAMEITKDLAPGYAQVEAIRQWIQTNIIYQYGTTNSSTSAFDILATKTGVCRDFAHLGIALCRALDIPARMVTGYLYELKPMDLHAWFEAYLDGRWYCFDATQTEPKGNRITIAYGRDAADVAFASHFGPVTLTAMAVTVEQPPPGTITL</sequence>
<evidence type="ECO:0000259" key="1">
    <source>
        <dbReference type="SMART" id="SM00460"/>
    </source>
</evidence>
<dbReference type="GO" id="GO:0008233">
    <property type="term" value="F:peptidase activity"/>
    <property type="evidence" value="ECO:0007669"/>
    <property type="project" value="UniProtKB-KW"/>
</dbReference>
<dbReference type="AlphaFoldDB" id="A0A1H7RDJ3"/>